<evidence type="ECO:0000313" key="2">
    <source>
        <dbReference type="EMBL" id="AEW06444.1"/>
    </source>
</evidence>
<evidence type="ECO:0000256" key="1">
    <source>
        <dbReference type="SAM" id="Phobius"/>
    </source>
</evidence>
<organism evidence="2 3">
    <name type="scientific">Sulfobacillus acidophilus (strain ATCC 700253 / DSM 10332 / NAL)</name>
    <dbReference type="NCBI Taxonomy" id="679936"/>
    <lineage>
        <taxon>Bacteria</taxon>
        <taxon>Bacillati</taxon>
        <taxon>Bacillota</taxon>
        <taxon>Clostridia</taxon>
        <taxon>Eubacteriales</taxon>
        <taxon>Clostridiales Family XVII. Incertae Sedis</taxon>
        <taxon>Sulfobacillus</taxon>
    </lineage>
</organism>
<reference evidence="2 3" key="2">
    <citation type="journal article" date="2012" name="Stand. Genomic Sci.">
        <title>Complete genome sequence of the moderately thermophilic mineral-sulfide-oxidizing firmicute Sulfobacillus acidophilus type strain (NAL(T)).</title>
        <authorList>
            <person name="Anderson I."/>
            <person name="Chertkov O."/>
            <person name="Chen A."/>
            <person name="Saunders E."/>
            <person name="Lapidus A."/>
            <person name="Nolan M."/>
            <person name="Lucas S."/>
            <person name="Hammon N."/>
            <person name="Deshpande S."/>
            <person name="Cheng J.F."/>
            <person name="Han C."/>
            <person name="Tapia R."/>
            <person name="Goodwin L.A."/>
            <person name="Pitluck S."/>
            <person name="Liolios K."/>
            <person name="Pagani I."/>
            <person name="Ivanova N."/>
            <person name="Mikhailova N."/>
            <person name="Pati A."/>
            <person name="Palaniappan K."/>
            <person name="Land M."/>
            <person name="Pan C."/>
            <person name="Rohde M."/>
            <person name="Pukall R."/>
            <person name="Goker M."/>
            <person name="Detter J.C."/>
            <person name="Woyke T."/>
            <person name="Bristow J."/>
            <person name="Eisen J.A."/>
            <person name="Markowitz V."/>
            <person name="Hugenholtz P."/>
            <person name="Kyrpides N.C."/>
            <person name="Klenk H.P."/>
            <person name="Mavromatis K."/>
        </authorList>
    </citation>
    <scope>NUCLEOTIDE SEQUENCE [LARGE SCALE GENOMIC DNA]</scope>
    <source>
        <strain evidence="3">ATCC 700253 / DSM 10332 / NAL</strain>
    </source>
</reference>
<dbReference type="HOGENOM" id="CLU_3277640_0_0_9"/>
<dbReference type="Proteomes" id="UP000005439">
    <property type="component" value="Chromosome"/>
</dbReference>
<proteinExistence type="predicted"/>
<gene>
    <name evidence="2" type="ordered locus">Sulac_2983</name>
</gene>
<name>G8U0A2_SULAD</name>
<dbReference type="AlphaFoldDB" id="G8U0A2"/>
<keyword evidence="1" id="KW-1133">Transmembrane helix</keyword>
<keyword evidence="3" id="KW-1185">Reference proteome</keyword>
<keyword evidence="1" id="KW-0472">Membrane</keyword>
<accession>G8U0A2</accession>
<dbReference type="EMBL" id="CP003179">
    <property type="protein sequence ID" value="AEW06444.1"/>
    <property type="molecule type" value="Genomic_DNA"/>
</dbReference>
<dbReference type="PATRIC" id="fig|679936.5.peg.3078"/>
<sequence>MPTRRWILWGALSLASIAGILWVTQHVTHELAIFSRMFYSG</sequence>
<reference evidence="3" key="1">
    <citation type="submission" date="2011-12" db="EMBL/GenBank/DDBJ databases">
        <title>The complete genome of chromosome of Sulfobacillus acidophilus DSM 10332.</title>
        <authorList>
            <person name="Lucas S."/>
            <person name="Han J."/>
            <person name="Lapidus A."/>
            <person name="Bruce D."/>
            <person name="Goodwin L."/>
            <person name="Pitluck S."/>
            <person name="Peters L."/>
            <person name="Kyrpides N."/>
            <person name="Mavromatis K."/>
            <person name="Ivanova N."/>
            <person name="Mikhailova N."/>
            <person name="Chertkov O."/>
            <person name="Saunders E."/>
            <person name="Detter J.C."/>
            <person name="Tapia R."/>
            <person name="Han C."/>
            <person name="Land M."/>
            <person name="Hauser L."/>
            <person name="Markowitz V."/>
            <person name="Cheng J.-F."/>
            <person name="Hugenholtz P."/>
            <person name="Woyke T."/>
            <person name="Wu D."/>
            <person name="Pukall R."/>
            <person name="Gehrich-Schroeter G."/>
            <person name="Schneider S."/>
            <person name="Klenk H.-P."/>
            <person name="Eisen J.A."/>
        </authorList>
    </citation>
    <scope>NUCLEOTIDE SEQUENCE [LARGE SCALE GENOMIC DNA]</scope>
    <source>
        <strain evidence="3">ATCC 700253 / DSM 10332 / NAL</strain>
    </source>
</reference>
<feature type="transmembrane region" description="Helical" evidence="1">
    <location>
        <begin position="6"/>
        <end position="24"/>
    </location>
</feature>
<keyword evidence="1" id="KW-0812">Transmembrane</keyword>
<protein>
    <submittedName>
        <fullName evidence="2">Uncharacterized protein</fullName>
    </submittedName>
</protein>
<dbReference type="KEGG" id="sap:Sulac_2983"/>
<evidence type="ECO:0000313" key="3">
    <source>
        <dbReference type="Proteomes" id="UP000005439"/>
    </source>
</evidence>